<dbReference type="AlphaFoldDB" id="A0A0C9WUP1"/>
<dbReference type="Proteomes" id="UP000054477">
    <property type="component" value="Unassembled WGS sequence"/>
</dbReference>
<evidence type="ECO:0000313" key="2">
    <source>
        <dbReference type="Proteomes" id="UP000054477"/>
    </source>
</evidence>
<sequence>MKCGGIEGAYYDGRCFPVDLHTVAKISQEFLSNESAECTRWTREPRLTSFLPVVTVLADSESGIHAIHVLLPRLPDTPPSSAAATRVLPSNANLPFAAYLRIQKLGTLFAFRCRSDSCRSLGRPFRRHVCMASSFL</sequence>
<evidence type="ECO:0000313" key="1">
    <source>
        <dbReference type="EMBL" id="KIJ95990.1"/>
    </source>
</evidence>
<name>A0A0C9WUP1_9AGAR</name>
<reference evidence="1 2" key="1">
    <citation type="submission" date="2014-04" db="EMBL/GenBank/DDBJ databases">
        <authorList>
            <consortium name="DOE Joint Genome Institute"/>
            <person name="Kuo A."/>
            <person name="Kohler A."/>
            <person name="Nagy L.G."/>
            <person name="Floudas D."/>
            <person name="Copeland A."/>
            <person name="Barry K.W."/>
            <person name="Cichocki N."/>
            <person name="Veneault-Fourrey C."/>
            <person name="LaButti K."/>
            <person name="Lindquist E.A."/>
            <person name="Lipzen A."/>
            <person name="Lundell T."/>
            <person name="Morin E."/>
            <person name="Murat C."/>
            <person name="Sun H."/>
            <person name="Tunlid A."/>
            <person name="Henrissat B."/>
            <person name="Grigoriev I.V."/>
            <person name="Hibbett D.S."/>
            <person name="Martin F."/>
            <person name="Nordberg H.P."/>
            <person name="Cantor M.N."/>
            <person name="Hua S.X."/>
        </authorList>
    </citation>
    <scope>NUCLEOTIDE SEQUENCE [LARGE SCALE GENOMIC DNA]</scope>
    <source>
        <strain evidence="1 2">LaAM-08-1</strain>
    </source>
</reference>
<reference evidence="2" key="2">
    <citation type="submission" date="2015-01" db="EMBL/GenBank/DDBJ databases">
        <title>Evolutionary Origins and Diversification of the Mycorrhizal Mutualists.</title>
        <authorList>
            <consortium name="DOE Joint Genome Institute"/>
            <consortium name="Mycorrhizal Genomics Consortium"/>
            <person name="Kohler A."/>
            <person name="Kuo A."/>
            <person name="Nagy L.G."/>
            <person name="Floudas D."/>
            <person name="Copeland A."/>
            <person name="Barry K.W."/>
            <person name="Cichocki N."/>
            <person name="Veneault-Fourrey C."/>
            <person name="LaButti K."/>
            <person name="Lindquist E.A."/>
            <person name="Lipzen A."/>
            <person name="Lundell T."/>
            <person name="Morin E."/>
            <person name="Murat C."/>
            <person name="Riley R."/>
            <person name="Ohm R."/>
            <person name="Sun H."/>
            <person name="Tunlid A."/>
            <person name="Henrissat B."/>
            <person name="Grigoriev I.V."/>
            <person name="Hibbett D.S."/>
            <person name="Martin F."/>
        </authorList>
    </citation>
    <scope>NUCLEOTIDE SEQUENCE [LARGE SCALE GENOMIC DNA]</scope>
    <source>
        <strain evidence="2">LaAM-08-1</strain>
    </source>
</reference>
<gene>
    <name evidence="1" type="ORF">K443DRAFT_311350</name>
</gene>
<dbReference type="HOGENOM" id="CLU_1875756_0_0_1"/>
<organism evidence="1 2">
    <name type="scientific">Laccaria amethystina LaAM-08-1</name>
    <dbReference type="NCBI Taxonomy" id="1095629"/>
    <lineage>
        <taxon>Eukaryota</taxon>
        <taxon>Fungi</taxon>
        <taxon>Dikarya</taxon>
        <taxon>Basidiomycota</taxon>
        <taxon>Agaricomycotina</taxon>
        <taxon>Agaricomycetes</taxon>
        <taxon>Agaricomycetidae</taxon>
        <taxon>Agaricales</taxon>
        <taxon>Agaricineae</taxon>
        <taxon>Hydnangiaceae</taxon>
        <taxon>Laccaria</taxon>
    </lineage>
</organism>
<accession>A0A0C9WUP1</accession>
<dbReference type="EMBL" id="KN838736">
    <property type="protein sequence ID" value="KIJ95990.1"/>
    <property type="molecule type" value="Genomic_DNA"/>
</dbReference>
<proteinExistence type="predicted"/>
<protein>
    <submittedName>
        <fullName evidence="1">Uncharacterized protein</fullName>
    </submittedName>
</protein>
<keyword evidence="2" id="KW-1185">Reference proteome</keyword>